<dbReference type="AlphaFoldDB" id="A0AAV1KZY8"/>
<evidence type="ECO:0000313" key="2">
    <source>
        <dbReference type="EMBL" id="CAK1588258.1"/>
    </source>
</evidence>
<dbReference type="Pfam" id="PF13843">
    <property type="entry name" value="DDE_Tnp_1_7"/>
    <property type="match status" value="1"/>
</dbReference>
<reference evidence="2 3" key="1">
    <citation type="submission" date="2023-11" db="EMBL/GenBank/DDBJ databases">
        <authorList>
            <person name="Hedman E."/>
            <person name="Englund M."/>
            <person name="Stromberg M."/>
            <person name="Nyberg Akerstrom W."/>
            <person name="Nylinder S."/>
            <person name="Jareborg N."/>
            <person name="Kallberg Y."/>
            <person name="Kronander E."/>
        </authorList>
    </citation>
    <scope>NUCLEOTIDE SEQUENCE [LARGE SCALE GENOMIC DNA]</scope>
</reference>
<name>A0AAV1KZY8_9NEOP</name>
<proteinExistence type="predicted"/>
<dbReference type="EMBL" id="CAVLGL010000082">
    <property type="protein sequence ID" value="CAK1588258.1"/>
    <property type="molecule type" value="Genomic_DNA"/>
</dbReference>
<comment type="caution">
    <text evidence="2">The sequence shown here is derived from an EMBL/GenBank/DDBJ whole genome shotgun (WGS) entry which is preliminary data.</text>
</comment>
<evidence type="ECO:0000259" key="1">
    <source>
        <dbReference type="Pfam" id="PF13843"/>
    </source>
</evidence>
<dbReference type="Proteomes" id="UP001314205">
    <property type="component" value="Unassembled WGS sequence"/>
</dbReference>
<keyword evidence="3" id="KW-1185">Reference proteome</keyword>
<sequence>MDNFFTSVSLAQNLLSKRTTLVGTTNKERRDNPSYVKNLTLDLCHTKTFKTENDQCLLTVYQTKRHKNVLLLHYMKVFIYRVAMSRKNL</sequence>
<feature type="domain" description="PiggyBac transposable element-derived protein" evidence="1">
    <location>
        <begin position="1"/>
        <end position="72"/>
    </location>
</feature>
<evidence type="ECO:0000313" key="3">
    <source>
        <dbReference type="Proteomes" id="UP001314205"/>
    </source>
</evidence>
<organism evidence="2 3">
    <name type="scientific">Parnassius mnemosyne</name>
    <name type="common">clouded apollo</name>
    <dbReference type="NCBI Taxonomy" id="213953"/>
    <lineage>
        <taxon>Eukaryota</taxon>
        <taxon>Metazoa</taxon>
        <taxon>Ecdysozoa</taxon>
        <taxon>Arthropoda</taxon>
        <taxon>Hexapoda</taxon>
        <taxon>Insecta</taxon>
        <taxon>Pterygota</taxon>
        <taxon>Neoptera</taxon>
        <taxon>Endopterygota</taxon>
        <taxon>Lepidoptera</taxon>
        <taxon>Glossata</taxon>
        <taxon>Ditrysia</taxon>
        <taxon>Papilionoidea</taxon>
        <taxon>Papilionidae</taxon>
        <taxon>Parnassiinae</taxon>
        <taxon>Parnassini</taxon>
        <taxon>Parnassius</taxon>
        <taxon>Driopa</taxon>
    </lineage>
</organism>
<dbReference type="InterPro" id="IPR029526">
    <property type="entry name" value="PGBD"/>
</dbReference>
<protein>
    <recommendedName>
        <fullName evidence="1">PiggyBac transposable element-derived protein domain-containing protein</fullName>
    </recommendedName>
</protein>
<gene>
    <name evidence="2" type="ORF">PARMNEM_LOCUS8916</name>
</gene>
<accession>A0AAV1KZY8</accession>